<feature type="transmembrane region" description="Helical" evidence="6">
    <location>
        <begin position="220"/>
        <end position="240"/>
    </location>
</feature>
<evidence type="ECO:0000256" key="5">
    <source>
        <dbReference type="ARBA" id="ARBA00023136"/>
    </source>
</evidence>
<dbReference type="GO" id="GO:0005886">
    <property type="term" value="C:plasma membrane"/>
    <property type="evidence" value="ECO:0007669"/>
    <property type="project" value="TreeGrafter"/>
</dbReference>
<dbReference type="AlphaFoldDB" id="A0A975U5N5"/>
<feature type="transmembrane region" description="Helical" evidence="6">
    <location>
        <begin position="51"/>
        <end position="80"/>
    </location>
</feature>
<accession>A0A975U5N5</accession>
<organism evidence="8 9">
    <name type="scientific">Vibrio ostreae</name>
    <dbReference type="NCBI Taxonomy" id="2841925"/>
    <lineage>
        <taxon>Bacteria</taxon>
        <taxon>Pseudomonadati</taxon>
        <taxon>Pseudomonadota</taxon>
        <taxon>Gammaproteobacteria</taxon>
        <taxon>Vibrionales</taxon>
        <taxon>Vibrionaceae</taxon>
        <taxon>Vibrio</taxon>
    </lineage>
</organism>
<keyword evidence="9" id="KW-1185">Reference proteome</keyword>
<evidence type="ECO:0000256" key="1">
    <source>
        <dbReference type="ARBA" id="ARBA00004141"/>
    </source>
</evidence>
<feature type="transmembrane region" description="Helical" evidence="6">
    <location>
        <begin position="320"/>
        <end position="336"/>
    </location>
</feature>
<dbReference type="PROSITE" id="PS01271">
    <property type="entry name" value="NA_SULFATE"/>
    <property type="match status" value="1"/>
</dbReference>
<name>A0A975U5N5_9VIBR</name>
<feature type="transmembrane region" description="Helical" evidence="6">
    <location>
        <begin position="290"/>
        <end position="308"/>
    </location>
</feature>
<feature type="transmembrane region" description="Helical" evidence="6">
    <location>
        <begin position="20"/>
        <end position="39"/>
    </location>
</feature>
<comment type="subcellular location">
    <subcellularLocation>
        <location evidence="1">Membrane</location>
        <topology evidence="1">Multi-pass membrane protein</topology>
    </subcellularLocation>
</comment>
<evidence type="ECO:0000256" key="2">
    <source>
        <dbReference type="ARBA" id="ARBA00022448"/>
    </source>
</evidence>
<proteinExistence type="predicted"/>
<feature type="transmembrane region" description="Helical" evidence="6">
    <location>
        <begin position="178"/>
        <end position="200"/>
    </location>
</feature>
<feature type="domain" description="Citrate transporter-like" evidence="7">
    <location>
        <begin position="57"/>
        <end position="407"/>
    </location>
</feature>
<evidence type="ECO:0000256" key="3">
    <source>
        <dbReference type="ARBA" id="ARBA00022692"/>
    </source>
</evidence>
<evidence type="ECO:0000259" key="7">
    <source>
        <dbReference type="Pfam" id="PF03600"/>
    </source>
</evidence>
<protein>
    <submittedName>
        <fullName evidence="8">DASS family sodium-coupled anion symporter</fullName>
    </submittedName>
</protein>
<dbReference type="Proteomes" id="UP000694232">
    <property type="component" value="Chromosome 2"/>
</dbReference>
<dbReference type="NCBIfam" id="TIGR00785">
    <property type="entry name" value="dass"/>
    <property type="match status" value="1"/>
</dbReference>
<keyword evidence="3 6" id="KW-0812">Transmembrane</keyword>
<dbReference type="Pfam" id="PF03600">
    <property type="entry name" value="CitMHS"/>
    <property type="match status" value="1"/>
</dbReference>
<evidence type="ECO:0000256" key="6">
    <source>
        <dbReference type="SAM" id="Phobius"/>
    </source>
</evidence>
<feature type="transmembrane region" description="Helical" evidence="6">
    <location>
        <begin position="405"/>
        <end position="429"/>
    </location>
</feature>
<evidence type="ECO:0000313" key="9">
    <source>
        <dbReference type="Proteomes" id="UP000694232"/>
    </source>
</evidence>
<keyword evidence="4 6" id="KW-1133">Transmembrane helix</keyword>
<dbReference type="EMBL" id="CP076642">
    <property type="protein sequence ID" value="QXO15640.1"/>
    <property type="molecule type" value="Genomic_DNA"/>
</dbReference>
<dbReference type="GO" id="GO:0015141">
    <property type="term" value="F:succinate transmembrane transporter activity"/>
    <property type="evidence" value="ECO:0007669"/>
    <property type="project" value="UniProtKB-ARBA"/>
</dbReference>
<dbReference type="CDD" id="cd01115">
    <property type="entry name" value="SLC13_permease"/>
    <property type="match status" value="1"/>
</dbReference>
<dbReference type="InterPro" id="IPR001898">
    <property type="entry name" value="SLC13A/DASS"/>
</dbReference>
<dbReference type="KEGG" id="vos:KNV97_04305"/>
<reference evidence="8" key="1">
    <citation type="submission" date="2021-06" db="EMBL/GenBank/DDBJ databases">
        <title>Vibrio nov. sp., novel gut bacterium isolated from Yellow Sea oyster.</title>
        <authorList>
            <person name="Muhammad N."/>
            <person name="Nguyen T.H."/>
            <person name="Lee Y.-J."/>
            <person name="Ko J."/>
            <person name="Kim S.-G."/>
        </authorList>
    </citation>
    <scope>NUCLEOTIDE SEQUENCE</scope>
    <source>
        <strain evidence="8">OG9-811</strain>
    </source>
</reference>
<feature type="transmembrane region" description="Helical" evidence="6">
    <location>
        <begin position="147"/>
        <end position="166"/>
    </location>
</feature>
<dbReference type="PANTHER" id="PTHR10283:SF82">
    <property type="entry name" value="SOLUTE CARRIER FAMILY 13 MEMBER 2"/>
    <property type="match status" value="1"/>
</dbReference>
<feature type="transmembrane region" description="Helical" evidence="6">
    <location>
        <begin position="356"/>
        <end position="373"/>
    </location>
</feature>
<feature type="transmembrane region" description="Helical" evidence="6">
    <location>
        <begin position="441"/>
        <end position="461"/>
    </location>
</feature>
<sequence>MNRNDSVPLPNNTREWFFNRNSLIVLADVALFAILFNTLPFEANVVLGISMLAFIAVLWLTEALHVTVTAILVPVMAVLFGVFDTQAALNNFANSIIFLFLGGFALAAAMHRQGLDKVIADKVLIMARGKMSVAVFMLFGVTGILSMWISNTATAAMMLPLVLGVLSKVDDDRGHSTYVFVLLGIAYSASIGGIATVVGSPPNAIAAAEVGLSFTDWMEFGLPTAIVMLPMAITLLYFLLKPDLSGHFELNHDPVQWDKGKVVTLAIFALIVFLWIFSKPVNAMLGGFKSFDTIIALGAIILVSFARVVHWKDIEKTADWGVLLLFGGGICLSNVLKQTGTSVFLANELSSMIADLGLFVIVLVIAAFVVFLTEFASNTASAALLIPVFASVAEAFGISPVLLSVLIAVSASCAFMLPVATPPNAIVFATGHIKQSEMMRVGMFLNISCIALLTAIAMFFWQ</sequence>
<dbReference type="InterPro" id="IPR004680">
    <property type="entry name" value="Cit_transptr-like_dom"/>
</dbReference>
<dbReference type="PANTHER" id="PTHR10283">
    <property type="entry name" value="SOLUTE CARRIER FAMILY 13 MEMBER"/>
    <property type="match status" value="1"/>
</dbReference>
<evidence type="ECO:0000313" key="8">
    <source>
        <dbReference type="EMBL" id="QXO15640.1"/>
    </source>
</evidence>
<evidence type="ECO:0000256" key="4">
    <source>
        <dbReference type="ARBA" id="ARBA00022989"/>
    </source>
</evidence>
<dbReference type="RefSeq" id="WP_218561614.1">
    <property type="nucleotide sequence ID" value="NZ_CP076642.1"/>
</dbReference>
<keyword evidence="2" id="KW-0813">Transport</keyword>
<feature type="transmembrane region" description="Helical" evidence="6">
    <location>
        <begin position="260"/>
        <end position="278"/>
    </location>
</feature>
<dbReference type="InterPro" id="IPR031312">
    <property type="entry name" value="Na/sul_symport_CS"/>
</dbReference>
<keyword evidence="5 6" id="KW-0472">Membrane</keyword>
<feature type="transmembrane region" description="Helical" evidence="6">
    <location>
        <begin position="380"/>
        <end position="399"/>
    </location>
</feature>
<feature type="transmembrane region" description="Helical" evidence="6">
    <location>
        <begin position="92"/>
        <end position="111"/>
    </location>
</feature>
<gene>
    <name evidence="8" type="ORF">KNV97_04305</name>
</gene>